<protein>
    <submittedName>
        <fullName evidence="2">Uncharacterized protein</fullName>
    </submittedName>
</protein>
<dbReference type="GO" id="GO:0005737">
    <property type="term" value="C:cytoplasm"/>
    <property type="evidence" value="ECO:0007669"/>
    <property type="project" value="TreeGrafter"/>
</dbReference>
<evidence type="ECO:0000256" key="1">
    <source>
        <dbReference type="ARBA" id="ARBA00005361"/>
    </source>
</evidence>
<dbReference type="EMBL" id="UYRX01000349">
    <property type="protein sequence ID" value="VDK80632.1"/>
    <property type="molecule type" value="Genomic_DNA"/>
</dbReference>
<dbReference type="CDD" id="cd21459">
    <property type="entry name" value="DLC-like_TCTEX1D2"/>
    <property type="match status" value="1"/>
</dbReference>
<evidence type="ECO:0000313" key="2">
    <source>
        <dbReference type="EMBL" id="VDK80632.1"/>
    </source>
</evidence>
<dbReference type="GO" id="GO:0005868">
    <property type="term" value="C:cytoplasmic dynein complex"/>
    <property type="evidence" value="ECO:0007669"/>
    <property type="project" value="TreeGrafter"/>
</dbReference>
<dbReference type="Gene3D" id="3.30.1140.40">
    <property type="entry name" value="Tctex-1"/>
    <property type="match status" value="1"/>
</dbReference>
<dbReference type="Pfam" id="PF03645">
    <property type="entry name" value="Tctex-1"/>
    <property type="match status" value="1"/>
</dbReference>
<reference evidence="2 3" key="1">
    <citation type="submission" date="2018-08" db="EMBL/GenBank/DDBJ databases">
        <authorList>
            <person name="Laetsch R D."/>
            <person name="Stevens L."/>
            <person name="Kumar S."/>
            <person name="Blaxter L. M."/>
        </authorList>
    </citation>
    <scope>NUCLEOTIDE SEQUENCE [LARGE SCALE GENOMIC DNA]</scope>
</reference>
<proteinExistence type="inferred from homology"/>
<dbReference type="PANTHER" id="PTHR21255">
    <property type="entry name" value="T-COMPLEX-ASSOCIATED-TESTIS-EXPRESSED 1/ DYNEIN LIGHT CHAIN"/>
    <property type="match status" value="1"/>
</dbReference>
<dbReference type="PANTHER" id="PTHR21255:SF7">
    <property type="entry name" value="DYNEIN LIGHT CHAIN TCTEX-TYPE PROTEIN 2B"/>
    <property type="match status" value="1"/>
</dbReference>
<dbReference type="OrthoDB" id="10260741at2759"/>
<sequence>MEYNAATAPDVTGFVIRPAIQEKFRATVGKRILEEVLTENLEGRTFESSSAEQLSNSIASIIRSRLKGLNLPKYKYVVQVIFGEECGQKVR</sequence>
<dbReference type="AlphaFoldDB" id="A0A3P6SXS5"/>
<dbReference type="InterPro" id="IPR005334">
    <property type="entry name" value="Tctex-1-like"/>
</dbReference>
<gene>
    <name evidence="2" type="ORF">NLS_LOCUS4992</name>
</gene>
<evidence type="ECO:0000313" key="3">
    <source>
        <dbReference type="Proteomes" id="UP000277928"/>
    </source>
</evidence>
<dbReference type="Proteomes" id="UP000277928">
    <property type="component" value="Unassembled WGS sequence"/>
</dbReference>
<comment type="similarity">
    <text evidence="1">Belongs to the dynein light chain Tctex-type family.</text>
</comment>
<keyword evidence="3" id="KW-1185">Reference proteome</keyword>
<dbReference type="GO" id="GO:0007018">
    <property type="term" value="P:microtubule-based movement"/>
    <property type="evidence" value="ECO:0007669"/>
    <property type="project" value="TreeGrafter"/>
</dbReference>
<dbReference type="STRING" id="42156.A0A3P6SXS5"/>
<accession>A0A3P6SXS5</accession>
<dbReference type="InterPro" id="IPR038586">
    <property type="entry name" value="Tctex-1-like_sf"/>
</dbReference>
<dbReference type="GO" id="GO:0045505">
    <property type="term" value="F:dynein intermediate chain binding"/>
    <property type="evidence" value="ECO:0007669"/>
    <property type="project" value="TreeGrafter"/>
</dbReference>
<name>A0A3P6SXS5_LITSI</name>
<organism evidence="2 3">
    <name type="scientific">Litomosoides sigmodontis</name>
    <name type="common">Filarial nematode worm</name>
    <dbReference type="NCBI Taxonomy" id="42156"/>
    <lineage>
        <taxon>Eukaryota</taxon>
        <taxon>Metazoa</taxon>
        <taxon>Ecdysozoa</taxon>
        <taxon>Nematoda</taxon>
        <taxon>Chromadorea</taxon>
        <taxon>Rhabditida</taxon>
        <taxon>Spirurina</taxon>
        <taxon>Spiruromorpha</taxon>
        <taxon>Filarioidea</taxon>
        <taxon>Onchocercidae</taxon>
        <taxon>Litomosoides</taxon>
    </lineage>
</organism>